<reference evidence="4 5" key="1">
    <citation type="submission" date="2021-05" db="EMBL/GenBank/DDBJ databases">
        <title>A novel Methanospirillum isolate from a pyrite-forming mixed culture.</title>
        <authorList>
            <person name="Bunk B."/>
            <person name="Sproer C."/>
            <person name="Spring S."/>
            <person name="Pester M."/>
        </authorList>
    </citation>
    <scope>NUCLEOTIDE SEQUENCE [LARGE SCALE GENOMIC DNA]</scope>
    <source>
        <strain evidence="4 5">J.3.6.1-F.2.7.3</strain>
    </source>
</reference>
<dbReference type="SUPFAM" id="SSF53218">
    <property type="entry name" value="Molybdenum cofactor biosynthesis proteins"/>
    <property type="match status" value="1"/>
</dbReference>
<dbReference type="SUPFAM" id="SSF63867">
    <property type="entry name" value="MoeA C-terminal domain-like"/>
    <property type="match status" value="1"/>
</dbReference>
<dbReference type="NCBIfam" id="TIGR00177">
    <property type="entry name" value="molyb_syn"/>
    <property type="match status" value="1"/>
</dbReference>
<dbReference type="GeneID" id="65097529"/>
<organism evidence="4 5">
    <name type="scientific">Methanospirillum purgamenti</name>
    <dbReference type="NCBI Taxonomy" id="2834276"/>
    <lineage>
        <taxon>Archaea</taxon>
        <taxon>Methanobacteriati</taxon>
        <taxon>Methanobacteriota</taxon>
        <taxon>Stenosarchaea group</taxon>
        <taxon>Methanomicrobia</taxon>
        <taxon>Methanomicrobiales</taxon>
        <taxon>Methanospirillaceae</taxon>
        <taxon>Methanospirillum</taxon>
    </lineage>
</organism>
<dbReference type="Gene3D" id="3.90.105.10">
    <property type="entry name" value="Molybdopterin biosynthesis moea protein, domain 2"/>
    <property type="match status" value="1"/>
</dbReference>
<dbReference type="RefSeq" id="WP_214418521.1">
    <property type="nucleotide sequence ID" value="NZ_CP075546.1"/>
</dbReference>
<evidence type="ECO:0000256" key="1">
    <source>
        <dbReference type="ARBA" id="ARBA00005046"/>
    </source>
</evidence>
<comment type="pathway">
    <text evidence="1">Cofactor biosynthesis; molybdopterin biosynthesis.</text>
</comment>
<dbReference type="InterPro" id="IPR036425">
    <property type="entry name" value="MoaB/Mog-like_dom_sf"/>
</dbReference>
<sequence>MSRFLSVVSVQNARDTLTFLARKTADKSVLLGDSLGLILRKDILSDCDIPGFNRSSVDGYAVCASDTVGAGESIPIMLTLIGRVGMGEEPSDPITPGTCMYIPTGGFLPPGADAVAMIEYCEEMGEEVLISKPMAVGENIVFKGEDFSTTNPALKAGTKISSRDMGVLAACGAQEVIVASPPRVAIISTGNEIIPVHETPKAGQIRDVNTYLCTGFIVECGGTPIIIGTIPDEREALETAIQDAVQKADIVLISGGSSKGERDMCADIIAARGEVLIHGIALSPGKPTIIGKIDGKPIIGLPGHPASAYIVLIALVRDLLYAMTGQIRSPVKLSGILSSSVPSAKGREDYIRIIQDGDIITPVFGKSGLTNTLVMSDGFLCIPADIEGYEKNTRIFAEPWSFE</sequence>
<keyword evidence="5" id="KW-1185">Reference proteome</keyword>
<dbReference type="Gene3D" id="3.40.980.10">
    <property type="entry name" value="MoaB/Mog-like domain"/>
    <property type="match status" value="1"/>
</dbReference>
<keyword evidence="4" id="KW-0808">Transferase</keyword>
<dbReference type="PANTHER" id="PTHR10192">
    <property type="entry name" value="MOLYBDOPTERIN BIOSYNTHESIS PROTEIN"/>
    <property type="match status" value="1"/>
</dbReference>
<gene>
    <name evidence="4" type="ORF">KHC33_10055</name>
</gene>
<dbReference type="Proteomes" id="UP000680656">
    <property type="component" value="Chromosome"/>
</dbReference>
<dbReference type="InterPro" id="IPR005111">
    <property type="entry name" value="MoeA_C_domain_IV"/>
</dbReference>
<dbReference type="Pfam" id="PF03454">
    <property type="entry name" value="MoeA_C"/>
    <property type="match status" value="1"/>
</dbReference>
<accession>A0A8E7AYA6</accession>
<dbReference type="Gene3D" id="2.170.190.11">
    <property type="entry name" value="Molybdopterin biosynthesis moea protein, domain 3"/>
    <property type="match status" value="1"/>
</dbReference>
<dbReference type="PANTHER" id="PTHR10192:SF5">
    <property type="entry name" value="GEPHYRIN"/>
    <property type="match status" value="1"/>
</dbReference>
<dbReference type="Pfam" id="PF00994">
    <property type="entry name" value="MoCF_biosynth"/>
    <property type="match status" value="1"/>
</dbReference>
<dbReference type="NCBIfam" id="NF045515">
    <property type="entry name" value="Glp_gephyrin"/>
    <property type="match status" value="1"/>
</dbReference>
<dbReference type="UniPathway" id="UPA00344"/>
<proteinExistence type="predicted"/>
<dbReference type="SMART" id="SM00852">
    <property type="entry name" value="MoCF_biosynth"/>
    <property type="match status" value="1"/>
</dbReference>
<keyword evidence="2" id="KW-0501">Molybdenum cofactor biosynthesis</keyword>
<dbReference type="EMBL" id="CP075546">
    <property type="protein sequence ID" value="QVV87701.1"/>
    <property type="molecule type" value="Genomic_DNA"/>
</dbReference>
<dbReference type="GO" id="GO:0061599">
    <property type="term" value="F:molybdopterin molybdotransferase activity"/>
    <property type="evidence" value="ECO:0007669"/>
    <property type="project" value="TreeGrafter"/>
</dbReference>
<dbReference type="AlphaFoldDB" id="A0A8E7AYA6"/>
<dbReference type="InterPro" id="IPR038987">
    <property type="entry name" value="MoeA-like"/>
</dbReference>
<dbReference type="Pfam" id="PF03453">
    <property type="entry name" value="MoeA_N"/>
    <property type="match status" value="1"/>
</dbReference>
<evidence type="ECO:0000256" key="2">
    <source>
        <dbReference type="ARBA" id="ARBA00023150"/>
    </source>
</evidence>
<dbReference type="GO" id="GO:0005829">
    <property type="term" value="C:cytosol"/>
    <property type="evidence" value="ECO:0007669"/>
    <property type="project" value="TreeGrafter"/>
</dbReference>
<dbReference type="CDD" id="cd00887">
    <property type="entry name" value="MoeA"/>
    <property type="match status" value="1"/>
</dbReference>
<dbReference type="InterPro" id="IPR005110">
    <property type="entry name" value="MoeA_linker/N"/>
</dbReference>
<protein>
    <submittedName>
        <fullName evidence="4">Molybdopterin molybdotransferase MoeA</fullName>
    </submittedName>
</protein>
<evidence type="ECO:0000313" key="5">
    <source>
        <dbReference type="Proteomes" id="UP000680656"/>
    </source>
</evidence>
<name>A0A8E7AYA6_9EURY</name>
<evidence type="ECO:0000313" key="4">
    <source>
        <dbReference type="EMBL" id="QVV87701.1"/>
    </source>
</evidence>
<feature type="domain" description="MoaB/Mog" evidence="3">
    <location>
        <begin position="185"/>
        <end position="322"/>
    </location>
</feature>
<evidence type="ECO:0000259" key="3">
    <source>
        <dbReference type="SMART" id="SM00852"/>
    </source>
</evidence>
<dbReference type="Gene3D" id="2.40.340.10">
    <property type="entry name" value="MoeA, C-terminal, domain IV"/>
    <property type="match status" value="1"/>
</dbReference>
<dbReference type="KEGG" id="mrtj:KHC33_10055"/>
<dbReference type="InterPro" id="IPR036688">
    <property type="entry name" value="MoeA_C_domain_IV_sf"/>
</dbReference>
<dbReference type="GO" id="GO:0006777">
    <property type="term" value="P:Mo-molybdopterin cofactor biosynthetic process"/>
    <property type="evidence" value="ECO:0007669"/>
    <property type="project" value="UniProtKB-KW"/>
</dbReference>
<dbReference type="InterPro" id="IPR001453">
    <property type="entry name" value="MoaB/Mog_dom"/>
</dbReference>
<dbReference type="InterPro" id="IPR036135">
    <property type="entry name" value="MoeA_linker/N_sf"/>
</dbReference>
<dbReference type="SUPFAM" id="SSF63882">
    <property type="entry name" value="MoeA N-terminal region -like"/>
    <property type="match status" value="1"/>
</dbReference>